<gene>
    <name evidence="9" type="primary">gudP2</name>
    <name evidence="9" type="ORF">SOPEG_1500</name>
</gene>
<dbReference type="PROSITE" id="PS50850">
    <property type="entry name" value="MFS"/>
    <property type="match status" value="1"/>
</dbReference>
<feature type="transmembrane region" description="Helical" evidence="7">
    <location>
        <begin position="266"/>
        <end position="286"/>
    </location>
</feature>
<feature type="domain" description="Major facilitator superfamily (MFS) profile" evidence="8">
    <location>
        <begin position="27"/>
        <end position="451"/>
    </location>
</feature>
<dbReference type="PIRSF" id="PIRSF002808">
    <property type="entry name" value="Hexose_phosphate_transp"/>
    <property type="match status" value="1"/>
</dbReference>
<dbReference type="PANTHER" id="PTHR11662:SF399">
    <property type="entry name" value="FI19708P1-RELATED"/>
    <property type="match status" value="1"/>
</dbReference>
<evidence type="ECO:0000256" key="4">
    <source>
        <dbReference type="ARBA" id="ARBA00022989"/>
    </source>
</evidence>
<feature type="transmembrane region" description="Helical" evidence="7">
    <location>
        <begin position="425"/>
        <end position="446"/>
    </location>
</feature>
<dbReference type="Gene3D" id="1.20.1250.20">
    <property type="entry name" value="MFS general substrate transporter like domains"/>
    <property type="match status" value="2"/>
</dbReference>
<dbReference type="InterPro" id="IPR020846">
    <property type="entry name" value="MFS_dom"/>
</dbReference>
<dbReference type="STRING" id="2342.SOPEG_1500"/>
<dbReference type="InterPro" id="IPR050382">
    <property type="entry name" value="MFS_Na/Anion_cotransporter"/>
</dbReference>
<keyword evidence="2" id="KW-1003">Cell membrane</keyword>
<feature type="transmembrane region" description="Helical" evidence="7">
    <location>
        <begin position="339"/>
        <end position="356"/>
    </location>
</feature>
<evidence type="ECO:0000313" key="9">
    <source>
        <dbReference type="EMBL" id="AHF73688.1"/>
    </source>
</evidence>
<feature type="transmembrane region" description="Helical" evidence="7">
    <location>
        <begin position="23"/>
        <end position="40"/>
    </location>
</feature>
<dbReference type="PANTHER" id="PTHR11662">
    <property type="entry name" value="SOLUTE CARRIER FAMILY 17"/>
    <property type="match status" value="1"/>
</dbReference>
<proteinExistence type="inferred from homology"/>
<dbReference type="RefSeq" id="WP_025244948.1">
    <property type="nucleotide sequence ID" value="NZ_CP006568.1"/>
</dbReference>
<feature type="transmembrane region" description="Helical" evidence="7">
    <location>
        <begin position="306"/>
        <end position="327"/>
    </location>
</feature>
<dbReference type="GO" id="GO:0005886">
    <property type="term" value="C:plasma membrane"/>
    <property type="evidence" value="ECO:0007669"/>
    <property type="project" value="UniProtKB-SubCell"/>
</dbReference>
<evidence type="ECO:0000313" key="10">
    <source>
        <dbReference type="Proteomes" id="UP000019025"/>
    </source>
</evidence>
<dbReference type="Proteomes" id="UP000019025">
    <property type="component" value="Chromosome"/>
</dbReference>
<feature type="transmembrane region" description="Helical" evidence="7">
    <location>
        <begin position="190"/>
        <end position="208"/>
    </location>
</feature>
<keyword evidence="10" id="KW-1185">Reference proteome</keyword>
<evidence type="ECO:0000256" key="2">
    <source>
        <dbReference type="ARBA" id="ARBA00022475"/>
    </source>
</evidence>
<feature type="transmembrane region" description="Helical" evidence="7">
    <location>
        <begin position="102"/>
        <end position="135"/>
    </location>
</feature>
<dbReference type="InterPro" id="IPR000849">
    <property type="entry name" value="Sugar_P_transporter"/>
</dbReference>
<evidence type="ECO:0000256" key="5">
    <source>
        <dbReference type="ARBA" id="ARBA00023136"/>
    </source>
</evidence>
<organism evidence="9 10">
    <name type="scientific">Candidatus Sodalis pierantonii str. SOPE</name>
    <dbReference type="NCBI Taxonomy" id="2342"/>
    <lineage>
        <taxon>Bacteria</taxon>
        <taxon>Pseudomonadati</taxon>
        <taxon>Pseudomonadota</taxon>
        <taxon>Gammaproteobacteria</taxon>
        <taxon>Enterobacterales</taxon>
        <taxon>Bruguierivoracaceae</taxon>
        <taxon>Sodalis</taxon>
    </lineage>
</organism>
<dbReference type="AlphaFoldDB" id="W0HNJ9"/>
<dbReference type="InterPro" id="IPR036259">
    <property type="entry name" value="MFS_trans_sf"/>
</dbReference>
<keyword evidence="4 7" id="KW-1133">Transmembrane helix</keyword>
<dbReference type="CDD" id="cd17319">
    <property type="entry name" value="MFS_ExuT_GudP_like"/>
    <property type="match status" value="1"/>
</dbReference>
<dbReference type="HOGENOM" id="CLU_001265_5_1_6"/>
<name>W0HNJ9_9GAMM</name>
<dbReference type="InterPro" id="IPR011701">
    <property type="entry name" value="MFS"/>
</dbReference>
<comment type="subcellular location">
    <subcellularLocation>
        <location evidence="1">Cell membrane</location>
        <topology evidence="1">Multi-pass membrane protein</topology>
    </subcellularLocation>
</comment>
<feature type="transmembrane region" description="Helical" evidence="7">
    <location>
        <begin position="61"/>
        <end position="82"/>
    </location>
</feature>
<protein>
    <submittedName>
        <fullName evidence="9">Putative D-glucarate transporter, membrane protein</fullName>
    </submittedName>
</protein>
<feature type="transmembrane region" description="Helical" evidence="7">
    <location>
        <begin position="395"/>
        <end position="419"/>
    </location>
</feature>
<dbReference type="NCBIfam" id="TIGR00893">
    <property type="entry name" value="2A0114"/>
    <property type="match status" value="1"/>
</dbReference>
<dbReference type="PATRIC" id="fig|2342.5.peg.1580"/>
<dbReference type="eggNOG" id="COG2271">
    <property type="taxonomic scope" value="Bacteria"/>
</dbReference>
<keyword evidence="5 7" id="KW-0472">Membrane</keyword>
<dbReference type="GO" id="GO:0022857">
    <property type="term" value="F:transmembrane transporter activity"/>
    <property type="evidence" value="ECO:0007669"/>
    <property type="project" value="InterPro"/>
</dbReference>
<evidence type="ECO:0000256" key="1">
    <source>
        <dbReference type="ARBA" id="ARBA00004651"/>
    </source>
</evidence>
<dbReference type="KEGG" id="pes:SOPEG_1500"/>
<evidence type="ECO:0000256" key="6">
    <source>
        <dbReference type="ARBA" id="ARBA00038514"/>
    </source>
</evidence>
<dbReference type="Pfam" id="PF07690">
    <property type="entry name" value="MFS_1"/>
    <property type="match status" value="1"/>
</dbReference>
<accession>W0HNJ9</accession>
<reference evidence="9 10" key="1">
    <citation type="journal article" date="2014" name="Genome Biol. Evol.">
        <title>Genome degeneration and adaptation in a nascent stage of symbiosis.</title>
        <authorList>
            <person name="Oakeson K.F."/>
            <person name="Gil R."/>
            <person name="Clayton A.L."/>
            <person name="Dunn D.M."/>
            <person name="von Niederhausern A.C."/>
            <person name="Hamil C."/>
            <person name="Aoyagi A."/>
            <person name="Duval B."/>
            <person name="Baca A."/>
            <person name="Silva F.J."/>
            <person name="Vallier A."/>
            <person name="Jackson D.G."/>
            <person name="Latorre A."/>
            <person name="Weiss R.B."/>
            <person name="Heddi A."/>
            <person name="Moya A."/>
            <person name="Dale C."/>
        </authorList>
    </citation>
    <scope>NUCLEOTIDE SEQUENCE [LARGE SCALE GENOMIC DNA]</scope>
    <source>
        <strain evidence="10">none</strain>
    </source>
</reference>
<keyword evidence="3 7" id="KW-0812">Transmembrane</keyword>
<feature type="transmembrane region" description="Helical" evidence="7">
    <location>
        <begin position="362"/>
        <end position="383"/>
    </location>
</feature>
<dbReference type="SUPFAM" id="SSF103473">
    <property type="entry name" value="MFS general substrate transporter"/>
    <property type="match status" value="1"/>
</dbReference>
<dbReference type="EMBL" id="CP006568">
    <property type="protein sequence ID" value="AHF73688.1"/>
    <property type="molecule type" value="Genomic_DNA"/>
</dbReference>
<comment type="similarity">
    <text evidence="6">Belongs to the major facilitator superfamily. Phthalate permease family.</text>
</comment>
<sequence>MQWENKETVAAASSATGAKKTNVRWMVVAVLFFVTLINYADRASISLAGPGRAGPGMAKELGLSVVDMGFIFSAFGWAYVIFQLPGGWLLDRFGSKMIYSLSILLWLLFTLMTGLAGFVTGATAVMVIFILRFLVGAAESPSFPANSRIVASWFPASERGTAAAIFNSAQYGSTVFFALLMGWLAHTYGWHSVFTVLGLIGITFLPVFRKLVHSPNRHTMVNAAELAYMEQGGALVNIDPNKQERAAHKGPRLSYLKQLLSSRMMLGIYFAQYCLNAIGFFFITWFPVYLVQEKHMSIMKAGMVAAIPAMCGFVGGIMGGFVSDMLIRRGMSRSLARKIPIVGGMVLCCIMVLCNYTDSESAVIFIMAMSFLGKGIGGMGWTVNADTVPKEIAGLSGSVLNTFSNSSSITTPVITVYILQVTGSFHAVLWFVIAHAVVVMLCYLFVVGKIKRFILTDTP</sequence>
<evidence type="ECO:0000256" key="7">
    <source>
        <dbReference type="SAM" id="Phobius"/>
    </source>
</evidence>
<evidence type="ECO:0000256" key="3">
    <source>
        <dbReference type="ARBA" id="ARBA00022692"/>
    </source>
</evidence>
<evidence type="ECO:0000259" key="8">
    <source>
        <dbReference type="PROSITE" id="PS50850"/>
    </source>
</evidence>